<accession>A0A7S8C9M4</accession>
<dbReference type="EMBL" id="CP049742">
    <property type="protein sequence ID" value="QPC45969.1"/>
    <property type="molecule type" value="Genomic_DNA"/>
</dbReference>
<dbReference type="KEGG" id="mcui:G8O30_02845"/>
<proteinExistence type="predicted"/>
<dbReference type="AlphaFoldDB" id="A0A7S8C9M4"/>
<dbReference type="SUPFAM" id="SSF56059">
    <property type="entry name" value="Glutathione synthetase ATP-binding domain-like"/>
    <property type="match status" value="1"/>
</dbReference>
<reference evidence="1 2" key="1">
    <citation type="submission" date="2019-07" db="EMBL/GenBank/DDBJ databases">
        <title>Genome sequence of 2 isolates from Red Sea Mangroves.</title>
        <authorList>
            <person name="Sefrji F."/>
            <person name="Michoud G."/>
            <person name="Merlino G."/>
            <person name="Daffonchio D."/>
        </authorList>
    </citation>
    <scope>NUCLEOTIDE SEQUENCE [LARGE SCALE GENOMIC DNA]</scope>
    <source>
        <strain evidence="1 2">R1DC41</strain>
    </source>
</reference>
<dbReference type="Gene3D" id="3.30.470.20">
    <property type="entry name" value="ATP-grasp fold, B domain"/>
    <property type="match status" value="1"/>
</dbReference>
<gene>
    <name evidence="1" type="ORF">G8O30_02845</name>
</gene>
<dbReference type="Proteomes" id="UP000593626">
    <property type="component" value="Chromosome"/>
</dbReference>
<organism evidence="1 2">
    <name type="scientific">Mangrovibacillus cuniculi</name>
    <dbReference type="NCBI Taxonomy" id="2593652"/>
    <lineage>
        <taxon>Bacteria</taxon>
        <taxon>Bacillati</taxon>
        <taxon>Bacillota</taxon>
        <taxon>Bacilli</taxon>
        <taxon>Bacillales</taxon>
        <taxon>Bacillaceae</taxon>
        <taxon>Mangrovibacillus</taxon>
    </lineage>
</organism>
<dbReference type="Pfam" id="PF14398">
    <property type="entry name" value="ATPgrasp_YheCD"/>
    <property type="match status" value="1"/>
</dbReference>
<protein>
    <recommendedName>
        <fullName evidence="3">ATP-grasp domain-containing protein</fullName>
    </recommendedName>
</protein>
<dbReference type="RefSeq" id="WP_239673491.1">
    <property type="nucleotide sequence ID" value="NZ_CP049742.1"/>
</dbReference>
<evidence type="ECO:0000313" key="1">
    <source>
        <dbReference type="EMBL" id="QPC45969.1"/>
    </source>
</evidence>
<sequence length="285" mass="33254">MKDKETWKQSTFSFPDVIYNRVASRKVETTDRWHSFKRFSSQQNTWFFNPHFFEKITVMNTLKENEQLAHHIPKTLKLKDIPQLRKFLKEHGSIYVKSSQGRKGNHLYKLNWIDESSLLTQSTNETTTDTYTSISKKLHLNETHYLMQKAILPDIRDGLRYDYRVLAHLVRSSHRITGIGMRASAENAVTTHVPRGGMILPYNAFSDSETEKVLAMIVEEIGKTLSEKFGDIGEFSVDIGRDQNGKLWIFEVNAKPMVFDELEIEQARVKELVHQAKRYSMLRQK</sequence>
<evidence type="ECO:0008006" key="3">
    <source>
        <dbReference type="Google" id="ProtNLM"/>
    </source>
</evidence>
<dbReference type="InterPro" id="IPR026838">
    <property type="entry name" value="YheC/D"/>
</dbReference>
<keyword evidence="2" id="KW-1185">Reference proteome</keyword>
<evidence type="ECO:0000313" key="2">
    <source>
        <dbReference type="Proteomes" id="UP000593626"/>
    </source>
</evidence>
<name>A0A7S8C9M4_9BACI</name>